<dbReference type="InterPro" id="IPR012340">
    <property type="entry name" value="NA-bd_OB-fold"/>
</dbReference>
<dbReference type="InterPro" id="IPR011344">
    <property type="entry name" value="ssDNA-bd"/>
</dbReference>
<evidence type="ECO:0000256" key="3">
    <source>
        <dbReference type="PIRNR" id="PIRNR002070"/>
    </source>
</evidence>
<comment type="caution">
    <text evidence="2">Lacks conserved residue(s) required for the propagation of feature annotation.</text>
</comment>
<keyword evidence="1 2" id="KW-0238">DNA-binding</keyword>
<reference evidence="5" key="1">
    <citation type="journal article" date="2013" name="PLoS ONE">
        <title>Metagenomic insights into the carbohydrate-active enzymes carried by the microorganisms adhering to solid digesta in the rumen of cows.</title>
        <authorList>
            <person name="Wang L."/>
            <person name="Hatem A."/>
            <person name="Catalyurek U.V."/>
            <person name="Morrison M."/>
            <person name="Yu Z."/>
        </authorList>
    </citation>
    <scope>NUCLEOTIDE SEQUENCE</scope>
</reference>
<evidence type="ECO:0000256" key="2">
    <source>
        <dbReference type="HAMAP-Rule" id="MF_00984"/>
    </source>
</evidence>
<dbReference type="HAMAP" id="MF_00984">
    <property type="entry name" value="SSB"/>
    <property type="match status" value="1"/>
</dbReference>
<name>W0FMQ2_9BACT</name>
<dbReference type="PROSITE" id="PS50935">
    <property type="entry name" value="SSB"/>
    <property type="match status" value="1"/>
</dbReference>
<sequence length="151" mass="16394">MSINSVIISGNIGREPELRISASGNAVMRFSVAVNDRVKNPQTGEWEDRPNWVGVVMFGQRAQSLRPYLSKGSKVAISGRLRYSAWETQDGGKQSRLEVVADALELMSRSKASNAPQGGTGAENGQMPPETAGNQPQTGYEGDMYECDIPF</sequence>
<evidence type="ECO:0000313" key="5">
    <source>
        <dbReference type="EMBL" id="AHF24270.1"/>
    </source>
</evidence>
<dbReference type="PANTHER" id="PTHR10302:SF0">
    <property type="entry name" value="SINGLE-STRANDED DNA-BINDING PROTEIN, MITOCHONDRIAL"/>
    <property type="match status" value="1"/>
</dbReference>
<feature type="region of interest" description="Disordered" evidence="4">
    <location>
        <begin position="110"/>
        <end position="151"/>
    </location>
</feature>
<dbReference type="EMBL" id="KC246789">
    <property type="protein sequence ID" value="AHF24270.1"/>
    <property type="molecule type" value="Genomic_DNA"/>
</dbReference>
<dbReference type="InterPro" id="IPR000424">
    <property type="entry name" value="Primosome_PriB/ssb"/>
</dbReference>
<accession>W0FMQ2</accession>
<organism evidence="5">
    <name type="scientific">uncultured bacterium Contig1770</name>
    <dbReference type="NCBI Taxonomy" id="1393510"/>
    <lineage>
        <taxon>Bacteria</taxon>
        <taxon>environmental samples</taxon>
    </lineage>
</organism>
<evidence type="ECO:0000256" key="1">
    <source>
        <dbReference type="ARBA" id="ARBA00023125"/>
    </source>
</evidence>
<dbReference type="GO" id="GO:0009295">
    <property type="term" value="C:nucleoid"/>
    <property type="evidence" value="ECO:0007669"/>
    <property type="project" value="TreeGrafter"/>
</dbReference>
<dbReference type="CDD" id="cd04496">
    <property type="entry name" value="SSB_OBF"/>
    <property type="match status" value="1"/>
</dbReference>
<dbReference type="Pfam" id="PF00436">
    <property type="entry name" value="SSB"/>
    <property type="match status" value="1"/>
</dbReference>
<dbReference type="GO" id="GO:0006260">
    <property type="term" value="P:DNA replication"/>
    <property type="evidence" value="ECO:0007669"/>
    <property type="project" value="InterPro"/>
</dbReference>
<dbReference type="GO" id="GO:0003697">
    <property type="term" value="F:single-stranded DNA binding"/>
    <property type="evidence" value="ECO:0007669"/>
    <property type="project" value="UniProtKB-UniRule"/>
</dbReference>
<dbReference type="Gene3D" id="2.40.50.140">
    <property type="entry name" value="Nucleic acid-binding proteins"/>
    <property type="match status" value="1"/>
</dbReference>
<dbReference type="SUPFAM" id="SSF50249">
    <property type="entry name" value="Nucleic acid-binding proteins"/>
    <property type="match status" value="1"/>
</dbReference>
<proteinExistence type="inferred from homology"/>
<dbReference type="NCBIfam" id="TIGR00621">
    <property type="entry name" value="ssb"/>
    <property type="match status" value="1"/>
</dbReference>
<dbReference type="PANTHER" id="PTHR10302">
    <property type="entry name" value="SINGLE-STRANDED DNA-BINDING PROTEIN"/>
    <property type="match status" value="1"/>
</dbReference>
<protein>
    <recommendedName>
        <fullName evidence="2 3">Single-stranded DNA-binding protein</fullName>
        <shortName evidence="2">SSB</shortName>
    </recommendedName>
</protein>
<dbReference type="AlphaFoldDB" id="W0FMQ2"/>
<comment type="subunit">
    <text evidence="2">Homotetramer.</text>
</comment>
<dbReference type="PIRSF" id="PIRSF002070">
    <property type="entry name" value="SSB"/>
    <property type="match status" value="1"/>
</dbReference>
<evidence type="ECO:0000256" key="4">
    <source>
        <dbReference type="SAM" id="MobiDB-lite"/>
    </source>
</evidence>